<evidence type="ECO:0000313" key="21">
    <source>
        <dbReference type="EMBL" id="CAD6993791.1"/>
    </source>
</evidence>
<dbReference type="FunFam" id="3.40.50.1100:FF:000007">
    <property type="entry name" value="L-threonine dehydratase catabolic TdcB"/>
    <property type="match status" value="1"/>
</dbReference>
<proteinExistence type="inferred from homology"/>
<feature type="domain" description="Tryptophan synthase beta chain-like PALP" evidence="20">
    <location>
        <begin position="33"/>
        <end position="319"/>
    </location>
</feature>
<feature type="region of interest" description="Disordered" evidence="19">
    <location>
        <begin position="481"/>
        <end position="511"/>
    </location>
</feature>
<comment type="similarity">
    <text evidence="2">Belongs to the serine/threonine dehydratase family.</text>
</comment>
<feature type="compositionally biased region" description="Basic and acidic residues" evidence="19">
    <location>
        <begin position="481"/>
        <end position="490"/>
    </location>
</feature>
<comment type="caution">
    <text evidence="21">The sequence shown here is derived from an EMBL/GenBank/DDBJ whole genome shotgun (WGS) entry which is preliminary data.</text>
</comment>
<organism evidence="21 22">
    <name type="scientific">Ceratitis capitata</name>
    <name type="common">Mediterranean fruit fly</name>
    <name type="synonym">Tephritis capitata</name>
    <dbReference type="NCBI Taxonomy" id="7213"/>
    <lineage>
        <taxon>Eukaryota</taxon>
        <taxon>Metazoa</taxon>
        <taxon>Ecdysozoa</taxon>
        <taxon>Arthropoda</taxon>
        <taxon>Hexapoda</taxon>
        <taxon>Insecta</taxon>
        <taxon>Pterygota</taxon>
        <taxon>Neoptera</taxon>
        <taxon>Endopterygota</taxon>
        <taxon>Diptera</taxon>
        <taxon>Brachycera</taxon>
        <taxon>Muscomorpha</taxon>
        <taxon>Tephritoidea</taxon>
        <taxon>Tephritidae</taxon>
        <taxon>Ceratitis</taxon>
        <taxon>Ceratitis</taxon>
    </lineage>
</organism>
<name>A0A811U4Y3_CERCA</name>
<sequence>MDDDIVDIHCDPKNPREIKFEDITTADLLLMDEVLKTPCTRAMNCIEYDMDLFFKKEFLQPTGSFQSRGARHALRLLSDEKKRRGVITASTGNHALAISYQGYELNIPVTVVVPTSTAASKIEKCRSYKAHVIIEGRDIGESRIVALVLARERRLEFINGSDHTHIIAANGTIAFEILKQVPKADAIVVPVGGGGLLAGIAKALKTVSPQTQVIGVELEKCPSFQRAMANESPVYTPPNSSLAEGLLVPKVGYNAFATAAVLLDKLVVVREAWVALAMLRLLLEEECVVEGAGAVGLAAVLSGQLNEFKKKRVVVLLSGSNTDAAAYGRALERGMAVERRLLREDHDVCGAITLFEKLEKLDLNVHQIMSECVWLPSAYKMEMVARSYFLISEDLGSILFPASLTVRLGPHPNLFFSQHWRGIGYSKALRVQLTNMGVAKQRKKGTCQLLSFSALKTQTDEVVKEEKELQDPRTSKIQERNHMETVRDNQKATPKNVQDVGAIEETPKPVHVAMKPKKFLALNRKLTAKKRSK</sequence>
<dbReference type="EC" id="5.1.1.18" evidence="14"/>
<dbReference type="AlphaFoldDB" id="A0A811U4Y3"/>
<gene>
    <name evidence="21" type="ORF">CCAP1982_LOCUS2589</name>
</gene>
<comment type="catalytic activity">
    <reaction evidence="11">
        <text>L-serine = D-serine</text>
        <dbReference type="Rhea" id="RHEA:10980"/>
        <dbReference type="ChEBI" id="CHEBI:33384"/>
        <dbReference type="ChEBI" id="CHEBI:35247"/>
        <dbReference type="EC" id="5.1.1.18"/>
    </reaction>
</comment>
<evidence type="ECO:0000256" key="7">
    <source>
        <dbReference type="ARBA" id="ARBA00041766"/>
    </source>
</evidence>
<evidence type="ECO:0000256" key="8">
    <source>
        <dbReference type="ARBA" id="ARBA00042605"/>
    </source>
</evidence>
<dbReference type="PANTHER" id="PTHR48078:SF19">
    <property type="entry name" value="ACT DOMAIN-CONTAINING PROTEIN"/>
    <property type="match status" value="1"/>
</dbReference>
<dbReference type="CDD" id="cd01562">
    <property type="entry name" value="Thr-dehyd"/>
    <property type="match status" value="1"/>
</dbReference>
<evidence type="ECO:0000256" key="13">
    <source>
        <dbReference type="ARBA" id="ARBA00066349"/>
    </source>
</evidence>
<dbReference type="GO" id="GO:0030170">
    <property type="term" value="F:pyridoxal phosphate binding"/>
    <property type="evidence" value="ECO:0007669"/>
    <property type="project" value="UniProtKB-ARBA"/>
</dbReference>
<dbReference type="InterPro" id="IPR050147">
    <property type="entry name" value="Ser/Thr_Dehydratase"/>
</dbReference>
<dbReference type="EC" id="4.3.1.18" evidence="13"/>
<dbReference type="GO" id="GO:0070178">
    <property type="term" value="P:D-serine metabolic process"/>
    <property type="evidence" value="ECO:0007669"/>
    <property type="project" value="UniProtKB-ARBA"/>
</dbReference>
<reference evidence="21" key="1">
    <citation type="submission" date="2020-11" db="EMBL/GenBank/DDBJ databases">
        <authorList>
            <person name="Whitehead M."/>
        </authorList>
    </citation>
    <scope>NUCLEOTIDE SEQUENCE</scope>
    <source>
        <strain evidence="21">EGII</strain>
    </source>
</reference>
<comment type="function">
    <text evidence="12">Catalyzes the synthesis of D-serine from L-serine. D-serine is a key coagonist with glutamate at NMDA receptors. Has dehydratase activity towards both L-serine and D-serine.</text>
</comment>
<dbReference type="OrthoDB" id="4418812at2759"/>
<dbReference type="GO" id="GO:0005524">
    <property type="term" value="F:ATP binding"/>
    <property type="evidence" value="ECO:0007669"/>
    <property type="project" value="UniProtKB-ARBA"/>
</dbReference>
<dbReference type="GO" id="GO:0004794">
    <property type="term" value="F:threonine deaminase activity"/>
    <property type="evidence" value="ECO:0007669"/>
    <property type="project" value="TreeGrafter"/>
</dbReference>
<protein>
    <recommendedName>
        <fullName evidence="15">Serine racemase</fullName>
        <ecNumber evidence="3">4.3.1.17</ecNumber>
        <ecNumber evidence="13">4.3.1.18</ecNumber>
        <ecNumber evidence="14">5.1.1.18</ecNumber>
    </recommendedName>
    <alternativeName>
        <fullName evidence="16">D-serine ammonia-lyase</fullName>
    </alternativeName>
    <alternativeName>
        <fullName evidence="18">D-serine dehydratase</fullName>
    </alternativeName>
    <alternativeName>
        <fullName evidence="17">L-serine ammonia-lyase</fullName>
    </alternativeName>
    <alternativeName>
        <fullName evidence="7">L-serine deaminase</fullName>
    </alternativeName>
    <alternativeName>
        <fullName evidence="6">L-serine dehydratase</fullName>
    </alternativeName>
    <alternativeName>
        <fullName evidence="8">L-threonine dehydratase</fullName>
    </alternativeName>
</protein>
<evidence type="ECO:0000259" key="20">
    <source>
        <dbReference type="Pfam" id="PF00291"/>
    </source>
</evidence>
<dbReference type="Pfam" id="PF00291">
    <property type="entry name" value="PALP"/>
    <property type="match status" value="1"/>
</dbReference>
<comment type="catalytic activity">
    <reaction evidence="10">
        <text>D-serine = pyruvate + NH4(+)</text>
        <dbReference type="Rhea" id="RHEA:13977"/>
        <dbReference type="ChEBI" id="CHEBI:15361"/>
        <dbReference type="ChEBI" id="CHEBI:28938"/>
        <dbReference type="ChEBI" id="CHEBI:35247"/>
        <dbReference type="EC" id="4.3.1.18"/>
    </reaction>
</comment>
<dbReference type="PANTHER" id="PTHR48078">
    <property type="entry name" value="THREONINE DEHYDRATASE, MITOCHONDRIAL-RELATED"/>
    <property type="match status" value="1"/>
</dbReference>
<dbReference type="FunFam" id="3.40.50.1100:FF:000041">
    <property type="entry name" value="Threonine ammonia-lyase, variant"/>
    <property type="match status" value="1"/>
</dbReference>
<dbReference type="EC" id="4.3.1.17" evidence="3"/>
<evidence type="ECO:0000256" key="6">
    <source>
        <dbReference type="ARBA" id="ARBA00031418"/>
    </source>
</evidence>
<dbReference type="Proteomes" id="UP000606786">
    <property type="component" value="Unassembled WGS sequence"/>
</dbReference>
<evidence type="ECO:0000256" key="9">
    <source>
        <dbReference type="ARBA" id="ARBA00049406"/>
    </source>
</evidence>
<evidence type="ECO:0000256" key="12">
    <source>
        <dbReference type="ARBA" id="ARBA00056426"/>
    </source>
</evidence>
<evidence type="ECO:0000256" key="5">
    <source>
        <dbReference type="ARBA" id="ARBA00023239"/>
    </source>
</evidence>
<dbReference type="GO" id="GO:0006567">
    <property type="term" value="P:L-threonine catabolic process"/>
    <property type="evidence" value="ECO:0007669"/>
    <property type="project" value="TreeGrafter"/>
</dbReference>
<comment type="cofactor">
    <cofactor evidence="1">
        <name>pyridoxal 5'-phosphate</name>
        <dbReference type="ChEBI" id="CHEBI:597326"/>
    </cofactor>
</comment>
<dbReference type="SUPFAM" id="SSF53686">
    <property type="entry name" value="Tryptophan synthase beta subunit-like PLP-dependent enzymes"/>
    <property type="match status" value="1"/>
</dbReference>
<dbReference type="GO" id="GO:0030378">
    <property type="term" value="F:serine racemase activity"/>
    <property type="evidence" value="ECO:0007669"/>
    <property type="project" value="UniProtKB-EC"/>
</dbReference>
<evidence type="ECO:0000256" key="1">
    <source>
        <dbReference type="ARBA" id="ARBA00001933"/>
    </source>
</evidence>
<evidence type="ECO:0000256" key="2">
    <source>
        <dbReference type="ARBA" id="ARBA00010869"/>
    </source>
</evidence>
<evidence type="ECO:0000313" key="22">
    <source>
        <dbReference type="Proteomes" id="UP000606786"/>
    </source>
</evidence>
<keyword evidence="22" id="KW-1185">Reference proteome</keyword>
<comment type="catalytic activity">
    <reaction evidence="9">
        <text>L-serine = pyruvate + NH4(+)</text>
        <dbReference type="Rhea" id="RHEA:19169"/>
        <dbReference type="ChEBI" id="CHEBI:15361"/>
        <dbReference type="ChEBI" id="CHEBI:28938"/>
        <dbReference type="ChEBI" id="CHEBI:33384"/>
        <dbReference type="EC" id="4.3.1.17"/>
    </reaction>
</comment>
<evidence type="ECO:0000256" key="4">
    <source>
        <dbReference type="ARBA" id="ARBA00022898"/>
    </source>
</evidence>
<dbReference type="Gene3D" id="3.40.50.1100">
    <property type="match status" value="2"/>
</dbReference>
<evidence type="ECO:0000256" key="16">
    <source>
        <dbReference type="ARBA" id="ARBA00076108"/>
    </source>
</evidence>
<keyword evidence="4" id="KW-0663">Pyridoxal phosphate</keyword>
<dbReference type="GO" id="GO:0006565">
    <property type="term" value="P:L-serine catabolic process"/>
    <property type="evidence" value="ECO:0007669"/>
    <property type="project" value="TreeGrafter"/>
</dbReference>
<dbReference type="GO" id="GO:0008721">
    <property type="term" value="F:D-serine ammonia-lyase activity"/>
    <property type="evidence" value="ECO:0007669"/>
    <property type="project" value="UniProtKB-EC"/>
</dbReference>
<evidence type="ECO:0000256" key="19">
    <source>
        <dbReference type="SAM" id="MobiDB-lite"/>
    </source>
</evidence>
<keyword evidence="5" id="KW-0456">Lyase</keyword>
<dbReference type="InterPro" id="IPR001926">
    <property type="entry name" value="TrpB-like_PALP"/>
</dbReference>
<evidence type="ECO:0000256" key="15">
    <source>
        <dbReference type="ARBA" id="ARBA00070760"/>
    </source>
</evidence>
<dbReference type="InterPro" id="IPR036052">
    <property type="entry name" value="TrpB-like_PALP_sf"/>
</dbReference>
<evidence type="ECO:0000256" key="10">
    <source>
        <dbReference type="ARBA" id="ARBA00050422"/>
    </source>
</evidence>
<dbReference type="GO" id="GO:0003941">
    <property type="term" value="F:L-serine ammonia-lyase activity"/>
    <property type="evidence" value="ECO:0007669"/>
    <property type="project" value="UniProtKB-EC"/>
</dbReference>
<evidence type="ECO:0000256" key="3">
    <source>
        <dbReference type="ARBA" id="ARBA00012093"/>
    </source>
</evidence>
<accession>A0A811U4Y3</accession>
<dbReference type="EMBL" id="CAJHJT010000001">
    <property type="protein sequence ID" value="CAD6993791.1"/>
    <property type="molecule type" value="Genomic_DNA"/>
</dbReference>
<evidence type="ECO:0000256" key="17">
    <source>
        <dbReference type="ARBA" id="ARBA00081060"/>
    </source>
</evidence>
<evidence type="ECO:0000256" key="18">
    <source>
        <dbReference type="ARBA" id="ARBA00081761"/>
    </source>
</evidence>
<dbReference type="GO" id="GO:0009097">
    <property type="term" value="P:isoleucine biosynthetic process"/>
    <property type="evidence" value="ECO:0007669"/>
    <property type="project" value="TreeGrafter"/>
</dbReference>
<evidence type="ECO:0000256" key="14">
    <source>
        <dbReference type="ARBA" id="ARBA00066592"/>
    </source>
</evidence>
<evidence type="ECO:0000256" key="11">
    <source>
        <dbReference type="ARBA" id="ARBA00051769"/>
    </source>
</evidence>